<gene>
    <name evidence="5" type="primary">psuK_6</name>
    <name evidence="5" type="ORF">SAMEA3545359_02183</name>
</gene>
<evidence type="ECO:0000256" key="2">
    <source>
        <dbReference type="ARBA" id="ARBA00022679"/>
    </source>
</evidence>
<accession>A0A1C6JGT7</accession>
<keyword evidence="3 5" id="KW-0418">Kinase</keyword>
<evidence type="ECO:0000259" key="4">
    <source>
        <dbReference type="Pfam" id="PF00294"/>
    </source>
</evidence>
<name>A0A1C6JGT7_9FIRM</name>
<dbReference type="GO" id="GO:0050225">
    <property type="term" value="F:pseudouridine kinase activity"/>
    <property type="evidence" value="ECO:0007669"/>
    <property type="project" value="UniProtKB-EC"/>
</dbReference>
<dbReference type="AlphaFoldDB" id="A0A1C6JGT7"/>
<dbReference type="Gene3D" id="3.40.1190.20">
    <property type="match status" value="1"/>
</dbReference>
<dbReference type="Pfam" id="PF00294">
    <property type="entry name" value="PfkB"/>
    <property type="match status" value="1"/>
</dbReference>
<dbReference type="InterPro" id="IPR002139">
    <property type="entry name" value="Ribo/fructo_kinase"/>
</dbReference>
<evidence type="ECO:0000256" key="3">
    <source>
        <dbReference type="ARBA" id="ARBA00022777"/>
    </source>
</evidence>
<feature type="domain" description="Carbohydrate kinase PfkB" evidence="4">
    <location>
        <begin position="6"/>
        <end position="294"/>
    </location>
</feature>
<dbReference type="EMBL" id="FMHG01000001">
    <property type="protein sequence ID" value="SCJ81219.1"/>
    <property type="molecule type" value="Genomic_DNA"/>
</dbReference>
<organism evidence="5">
    <name type="scientific">uncultured Anaerotruncus sp</name>
    <dbReference type="NCBI Taxonomy" id="905011"/>
    <lineage>
        <taxon>Bacteria</taxon>
        <taxon>Bacillati</taxon>
        <taxon>Bacillota</taxon>
        <taxon>Clostridia</taxon>
        <taxon>Eubacteriales</taxon>
        <taxon>Oscillospiraceae</taxon>
        <taxon>Anaerotruncus</taxon>
        <taxon>environmental samples</taxon>
    </lineage>
</organism>
<evidence type="ECO:0000313" key="5">
    <source>
        <dbReference type="EMBL" id="SCJ81219.1"/>
    </source>
</evidence>
<dbReference type="PANTHER" id="PTHR10584">
    <property type="entry name" value="SUGAR KINASE"/>
    <property type="match status" value="1"/>
</dbReference>
<evidence type="ECO:0000256" key="1">
    <source>
        <dbReference type="ARBA" id="ARBA00010688"/>
    </source>
</evidence>
<dbReference type="InterPro" id="IPR011611">
    <property type="entry name" value="PfkB_dom"/>
</dbReference>
<keyword evidence="2 5" id="KW-0808">Transferase</keyword>
<dbReference type="EC" id="2.7.1.83" evidence="5"/>
<reference evidence="5" key="1">
    <citation type="submission" date="2015-09" db="EMBL/GenBank/DDBJ databases">
        <authorList>
            <consortium name="Pathogen Informatics"/>
        </authorList>
    </citation>
    <scope>NUCLEOTIDE SEQUENCE</scope>
    <source>
        <strain evidence="5">2789STDY5834896</strain>
    </source>
</reference>
<dbReference type="SUPFAM" id="SSF53613">
    <property type="entry name" value="Ribokinase-like"/>
    <property type="match status" value="1"/>
</dbReference>
<dbReference type="PRINTS" id="PR00990">
    <property type="entry name" value="RIBOKINASE"/>
</dbReference>
<comment type="similarity">
    <text evidence="1">Belongs to the carbohydrate kinase PfkB family.</text>
</comment>
<dbReference type="InterPro" id="IPR002173">
    <property type="entry name" value="Carboh/pur_kinase_PfkB_CS"/>
</dbReference>
<dbReference type="PANTHER" id="PTHR10584:SF166">
    <property type="entry name" value="RIBOKINASE"/>
    <property type="match status" value="1"/>
</dbReference>
<proteinExistence type="inferred from homology"/>
<dbReference type="PROSITE" id="PS00583">
    <property type="entry name" value="PFKB_KINASES_1"/>
    <property type="match status" value="1"/>
</dbReference>
<protein>
    <submittedName>
        <fullName evidence="5">Pseudouridine kinase</fullName>
        <ecNumber evidence="5">2.7.1.83</ecNumber>
    </submittedName>
</protein>
<dbReference type="InterPro" id="IPR029056">
    <property type="entry name" value="Ribokinase-like"/>
</dbReference>
<sequence length="316" mass="33811">MSGGYTVCIGDSSVDIIGLTDQPVRLGDKNPTFRLSAHTGGAARNMAENLCRLGGRAKLLTCVGDDLYAQQILRDSTAAGIDCTAVRQVPDHSSSSCILLNGPSGDTCVAVGDLRICQYLTGDYLAQHRALLAEAEAVMMCMSLQPDALDYLFDEFPQVPKVVDVSATEHAALARRYLARIDTLKVNEFEAAALVGQDDPKHCPEQMLEALLQMGPTRVFLTMGPDGAMAGDQSGGRVRRPALPLKPVNTTGAGDCFTAATQYCRTQGYDLAQTVDFCQAAAAITMTCEACIAPDLTDQKVLRWVQRYQKGGTHSG</sequence>
<dbReference type="GO" id="GO:0006796">
    <property type="term" value="P:phosphate-containing compound metabolic process"/>
    <property type="evidence" value="ECO:0007669"/>
    <property type="project" value="UniProtKB-ARBA"/>
</dbReference>